<feature type="compositionally biased region" description="Basic residues" evidence="1">
    <location>
        <begin position="114"/>
        <end position="134"/>
    </location>
</feature>
<feature type="region of interest" description="Disordered" evidence="1">
    <location>
        <begin position="1"/>
        <end position="85"/>
    </location>
</feature>
<organism evidence="2">
    <name type="scientific">uncultured Frankineae bacterium</name>
    <dbReference type="NCBI Taxonomy" id="437475"/>
    <lineage>
        <taxon>Bacteria</taxon>
        <taxon>Bacillati</taxon>
        <taxon>Actinomycetota</taxon>
        <taxon>Actinomycetes</taxon>
        <taxon>Frankiales</taxon>
        <taxon>environmental samples</taxon>
    </lineage>
</organism>
<feature type="compositionally biased region" description="Gly residues" evidence="1">
    <location>
        <begin position="1"/>
        <end position="11"/>
    </location>
</feature>
<accession>A0A6J4LTK7</accession>
<gene>
    <name evidence="2" type="ORF">AVDCRST_MAG07-2425</name>
</gene>
<feature type="non-terminal residue" evidence="2">
    <location>
        <position position="255"/>
    </location>
</feature>
<sequence>EQRAGRTGGRPVGPRPPQELRRHRRPGRGRSGGAGRAGAGRAGTQRLRQVDVAARARRPRAADLRGGAARRRDGVGSVPVARDGRPVGWALPVADAARQPRLRPARAVASGSRGAHRRVRAAGRHRARRVRRRAAQAAVGRHAPAGGDRAGARQPSSGAAARRAVRGPGRPDPAAHARVVARAAGRAPHHHRARHARRRGGAAAGRPPVPAVQPPGAGHRRAAGPLRQRTGSLGAARPRVRQDEGGRAGAGPGRL</sequence>
<feature type="region of interest" description="Disordered" evidence="1">
    <location>
        <begin position="99"/>
        <end position="255"/>
    </location>
</feature>
<reference evidence="2" key="1">
    <citation type="submission" date="2020-02" db="EMBL/GenBank/DDBJ databases">
        <authorList>
            <person name="Meier V. D."/>
        </authorList>
    </citation>
    <scope>NUCLEOTIDE SEQUENCE</scope>
    <source>
        <strain evidence="2">AVDCRST_MAG07</strain>
    </source>
</reference>
<feature type="non-terminal residue" evidence="2">
    <location>
        <position position="1"/>
    </location>
</feature>
<feature type="compositionally biased region" description="Low complexity" evidence="1">
    <location>
        <begin position="158"/>
        <end position="186"/>
    </location>
</feature>
<feature type="compositionally biased region" description="Gly residues" evidence="1">
    <location>
        <begin position="29"/>
        <end position="41"/>
    </location>
</feature>
<evidence type="ECO:0000313" key="2">
    <source>
        <dbReference type="EMBL" id="CAA9342054.1"/>
    </source>
</evidence>
<proteinExistence type="predicted"/>
<name>A0A6J4LTK7_9ACTN</name>
<feature type="compositionally biased region" description="Low complexity" evidence="1">
    <location>
        <begin position="42"/>
        <end position="53"/>
    </location>
</feature>
<feature type="compositionally biased region" description="Basic residues" evidence="1">
    <location>
        <begin position="187"/>
        <end position="200"/>
    </location>
</feature>
<dbReference type="EMBL" id="CADCUB010000119">
    <property type="protein sequence ID" value="CAA9342054.1"/>
    <property type="molecule type" value="Genomic_DNA"/>
</dbReference>
<protein>
    <submittedName>
        <fullName evidence="2">Uncharacterized protein</fullName>
    </submittedName>
</protein>
<evidence type="ECO:0000256" key="1">
    <source>
        <dbReference type="SAM" id="MobiDB-lite"/>
    </source>
</evidence>
<dbReference type="AlphaFoldDB" id="A0A6J4LTK7"/>